<organism evidence="2 3">
    <name type="scientific">Alkalihalophilus pseudofirmus</name>
    <name type="common">Bacillus pseudofirmus</name>
    <dbReference type="NCBI Taxonomy" id="79885"/>
    <lineage>
        <taxon>Bacteria</taxon>
        <taxon>Bacillati</taxon>
        <taxon>Bacillota</taxon>
        <taxon>Bacilli</taxon>
        <taxon>Bacillales</taxon>
        <taxon>Bacillaceae</taxon>
        <taxon>Alkalihalophilus</taxon>
    </lineage>
</organism>
<feature type="signal peptide" evidence="1">
    <location>
        <begin position="1"/>
        <end position="20"/>
    </location>
</feature>
<name>A0AAJ2NKZ0_ALKPS</name>
<dbReference type="Proteomes" id="UP001285636">
    <property type="component" value="Unassembled WGS sequence"/>
</dbReference>
<evidence type="ECO:0000313" key="3">
    <source>
        <dbReference type="Proteomes" id="UP001285636"/>
    </source>
</evidence>
<gene>
    <name evidence="2" type="ORF">RYX45_06440</name>
</gene>
<dbReference type="RefSeq" id="WP_323466254.1">
    <property type="nucleotide sequence ID" value="NZ_CP144224.1"/>
</dbReference>
<dbReference type="EMBL" id="JAWJAY010000001">
    <property type="protein sequence ID" value="MDV2884809.1"/>
    <property type="molecule type" value="Genomic_DNA"/>
</dbReference>
<keyword evidence="1" id="KW-0732">Signal</keyword>
<evidence type="ECO:0000313" key="2">
    <source>
        <dbReference type="EMBL" id="MDV2884809.1"/>
    </source>
</evidence>
<evidence type="ECO:0000256" key="1">
    <source>
        <dbReference type="SAM" id="SignalP"/>
    </source>
</evidence>
<comment type="caution">
    <text evidence="2">The sequence shown here is derived from an EMBL/GenBank/DDBJ whole genome shotgun (WGS) entry which is preliminary data.</text>
</comment>
<reference evidence="2" key="1">
    <citation type="submission" date="2023-10" db="EMBL/GenBank/DDBJ databases">
        <title>Screening of Alkalihalophilus pseudofirmusBZ-TG-HK211 and Its Alleviation of Salt Stress on Rapeseed Growth.</title>
        <authorList>
            <person name="Zhao B."/>
            <person name="Guo T."/>
        </authorList>
    </citation>
    <scope>NUCLEOTIDE SEQUENCE</scope>
    <source>
        <strain evidence="2">BZ-TG-HK211</strain>
    </source>
</reference>
<proteinExistence type="predicted"/>
<dbReference type="AlphaFoldDB" id="A0AAJ2NKZ0"/>
<protein>
    <submittedName>
        <fullName evidence="2">Uncharacterized protein</fullName>
    </submittedName>
</protein>
<feature type="chain" id="PRO_5042475307" evidence="1">
    <location>
        <begin position="21"/>
        <end position="83"/>
    </location>
</feature>
<accession>A0AAJ2NKZ0</accession>
<dbReference type="PROSITE" id="PS51257">
    <property type="entry name" value="PROKAR_LIPOPROTEIN"/>
    <property type="match status" value="1"/>
</dbReference>
<sequence>MKKTFILLIILLCIATGCTNDETYSQFPYPQLLPAEDGKYSYVVIYPNEHTEHRIPEFMRGYEQNSNLTLGTMMSLENFNRIL</sequence>